<proteinExistence type="predicted"/>
<accession>A0ABY8TAY9</accession>
<evidence type="ECO:0000259" key="4">
    <source>
        <dbReference type="PROSITE" id="PS50932"/>
    </source>
</evidence>
<dbReference type="PANTHER" id="PTHR30146:SF152">
    <property type="entry name" value="TRANSCRIPTIONAL REGULATORY PROTEIN"/>
    <property type="match status" value="1"/>
</dbReference>
<gene>
    <name evidence="5" type="ORF">PZL22_002864</name>
</gene>
<dbReference type="PANTHER" id="PTHR30146">
    <property type="entry name" value="LACI-RELATED TRANSCRIPTIONAL REPRESSOR"/>
    <property type="match status" value="1"/>
</dbReference>
<keyword evidence="1" id="KW-0805">Transcription regulation</keyword>
<dbReference type="Proteomes" id="UP001233264">
    <property type="component" value="Chromosome"/>
</dbReference>
<dbReference type="GO" id="GO:0003677">
    <property type="term" value="F:DNA binding"/>
    <property type="evidence" value="ECO:0007669"/>
    <property type="project" value="UniProtKB-KW"/>
</dbReference>
<sequence>MKRKLIDVARRAGVGHATVDRVLNERGGVRPETAKRVLDAARDLGFDRKLPTLYRQGLRFEVLLGRRQMPLCARLSDAIVRFGRPFEDIVAIERTFVDETRPELVAEAILKSRGNALVVYGQDHELIIDAIAEVTSAGKPVVTIVSDVPSAPRLSYVGIDHYKAGRCAAFFLAKMAGEGSIVLLCSSLYYRAQAERISGCRDGMADHADRQSVSALVELDENDPFADEELSKALEAGKVTGIYNAGVSHAVLGRALAANYLGPPPVLVGHDISPDAERMLQEGAMTLVIDQNPDLQVRKALLILASRFGLPGVVAESPVVPFTVLVRDSL</sequence>
<dbReference type="EMBL" id="CP120365">
    <property type="protein sequence ID" value="WHS95106.1"/>
    <property type="molecule type" value="Genomic_DNA"/>
</dbReference>
<keyword evidence="3" id="KW-0804">Transcription</keyword>
<dbReference type="CDD" id="cd01392">
    <property type="entry name" value="HTH_LacI"/>
    <property type="match status" value="1"/>
</dbReference>
<dbReference type="InterPro" id="IPR025997">
    <property type="entry name" value="SBP_2_dom"/>
</dbReference>
<evidence type="ECO:0000313" key="5">
    <source>
        <dbReference type="EMBL" id="WHS95106.1"/>
    </source>
</evidence>
<protein>
    <submittedName>
        <fullName evidence="5">LacI family DNA-binding transcriptional regulator</fullName>
    </submittedName>
</protein>
<dbReference type="Gene3D" id="3.40.50.2300">
    <property type="match status" value="2"/>
</dbReference>
<reference evidence="5 6" key="1">
    <citation type="submission" date="2023-03" db="EMBL/GenBank/DDBJ databases">
        <authorList>
            <person name="Menendez E."/>
            <person name="Kaur S."/>
            <person name="Flores-Felix J.D."/>
            <person name="diCenzo G.C."/>
            <person name="Peix A."/>
            <person name="Velazquez E."/>
        </authorList>
    </citation>
    <scope>NUCLEOTIDE SEQUENCE [LARGE SCALE GENOMIC DNA]</scope>
    <source>
        <strain evidence="5 6">CCBAU 71714</strain>
    </source>
</reference>
<dbReference type="CDD" id="cd06307">
    <property type="entry name" value="PBP1_sugar_binding"/>
    <property type="match status" value="1"/>
</dbReference>
<dbReference type="RefSeq" id="WP_004434113.1">
    <property type="nucleotide sequence ID" value="NZ_CP120365.1"/>
</dbReference>
<dbReference type="InterPro" id="IPR000843">
    <property type="entry name" value="HTH_LacI"/>
</dbReference>
<keyword evidence="6" id="KW-1185">Reference proteome</keyword>
<dbReference type="SUPFAM" id="SSF47413">
    <property type="entry name" value="lambda repressor-like DNA-binding domains"/>
    <property type="match status" value="1"/>
</dbReference>
<keyword evidence="2 5" id="KW-0238">DNA-binding</keyword>
<evidence type="ECO:0000313" key="6">
    <source>
        <dbReference type="Proteomes" id="UP001233264"/>
    </source>
</evidence>
<evidence type="ECO:0000256" key="2">
    <source>
        <dbReference type="ARBA" id="ARBA00023125"/>
    </source>
</evidence>
<organism evidence="5 6">
    <name type="scientific">Sinorhizobium kummerowiae</name>
    <dbReference type="NCBI Taxonomy" id="158892"/>
    <lineage>
        <taxon>Bacteria</taxon>
        <taxon>Pseudomonadati</taxon>
        <taxon>Pseudomonadota</taxon>
        <taxon>Alphaproteobacteria</taxon>
        <taxon>Hyphomicrobiales</taxon>
        <taxon>Rhizobiaceae</taxon>
        <taxon>Sinorhizobium/Ensifer group</taxon>
        <taxon>Sinorhizobium</taxon>
    </lineage>
</organism>
<dbReference type="Pfam" id="PF13407">
    <property type="entry name" value="Peripla_BP_4"/>
    <property type="match status" value="1"/>
</dbReference>
<evidence type="ECO:0000256" key="3">
    <source>
        <dbReference type="ARBA" id="ARBA00023163"/>
    </source>
</evidence>
<dbReference type="SUPFAM" id="SSF53822">
    <property type="entry name" value="Periplasmic binding protein-like I"/>
    <property type="match status" value="1"/>
</dbReference>
<evidence type="ECO:0000256" key="1">
    <source>
        <dbReference type="ARBA" id="ARBA00023015"/>
    </source>
</evidence>
<dbReference type="PROSITE" id="PS00356">
    <property type="entry name" value="HTH_LACI_1"/>
    <property type="match status" value="1"/>
</dbReference>
<dbReference type="PROSITE" id="PS50932">
    <property type="entry name" value="HTH_LACI_2"/>
    <property type="match status" value="1"/>
</dbReference>
<name>A0ABY8TAY9_9HYPH</name>
<dbReference type="Pfam" id="PF00356">
    <property type="entry name" value="LacI"/>
    <property type="match status" value="1"/>
</dbReference>
<dbReference type="InterPro" id="IPR028082">
    <property type="entry name" value="Peripla_BP_I"/>
</dbReference>
<feature type="domain" description="HTH lacI-type" evidence="4">
    <location>
        <begin position="3"/>
        <end position="60"/>
    </location>
</feature>
<dbReference type="Gene3D" id="1.10.260.40">
    <property type="entry name" value="lambda repressor-like DNA-binding domains"/>
    <property type="match status" value="1"/>
</dbReference>
<dbReference type="SMART" id="SM00354">
    <property type="entry name" value="HTH_LACI"/>
    <property type="match status" value="1"/>
</dbReference>
<dbReference type="InterPro" id="IPR010982">
    <property type="entry name" value="Lambda_DNA-bd_dom_sf"/>
</dbReference>